<organism evidence="2 3">
    <name type="scientific">Acacia crassicarpa</name>
    <name type="common">northern wattle</name>
    <dbReference type="NCBI Taxonomy" id="499986"/>
    <lineage>
        <taxon>Eukaryota</taxon>
        <taxon>Viridiplantae</taxon>
        <taxon>Streptophyta</taxon>
        <taxon>Embryophyta</taxon>
        <taxon>Tracheophyta</taxon>
        <taxon>Spermatophyta</taxon>
        <taxon>Magnoliopsida</taxon>
        <taxon>eudicotyledons</taxon>
        <taxon>Gunneridae</taxon>
        <taxon>Pentapetalae</taxon>
        <taxon>rosids</taxon>
        <taxon>fabids</taxon>
        <taxon>Fabales</taxon>
        <taxon>Fabaceae</taxon>
        <taxon>Caesalpinioideae</taxon>
        <taxon>mimosoid clade</taxon>
        <taxon>Acacieae</taxon>
        <taxon>Acacia</taxon>
    </lineage>
</organism>
<comment type="caution">
    <text evidence="2">The sequence shown here is derived from an EMBL/GenBank/DDBJ whole genome shotgun (WGS) entry which is preliminary data.</text>
</comment>
<feature type="compositionally biased region" description="Low complexity" evidence="1">
    <location>
        <begin position="320"/>
        <end position="336"/>
    </location>
</feature>
<gene>
    <name evidence="2" type="ORF">QN277_014006</name>
</gene>
<proteinExistence type="predicted"/>
<feature type="compositionally biased region" description="Low complexity" evidence="1">
    <location>
        <begin position="235"/>
        <end position="249"/>
    </location>
</feature>
<keyword evidence="3" id="KW-1185">Reference proteome</keyword>
<dbReference type="PANTHER" id="PTHR45521">
    <property type="entry name" value="TSET COMPLEX MEMBER TSTF"/>
    <property type="match status" value="1"/>
</dbReference>
<sequence>MSNSRGIGQDNTGLGLTDILNLKDKKEDVVEAVQGIVKFAKEFLDLIDAADATAQSEIAREALKRLAAAVSVKGALQGHKLRGLALRLANHGELTRLSGLVNNLITLGLGREDAFAAAVLGENALMEKAWQDTGMLAEAVLHAHAHGRPTLKNLVQAWNQMLQREMEFASSQKTDAAAAFFASLEDPKLTSLADAGKKPPIEILPPGMMSLSAPFPVQKKPALATQNSQQPPGKPLALEAPPTATTAEPPSAPPPQPSKSTPAPVTDAAPSQSTPDSQPDSVAAPSQPESEETDVDKKEAPASASANDADQTASGETVQSASTSSPAPTPTGTTPTEAPPKPAEAQDTNAPTPVSIADFLA</sequence>
<feature type="compositionally biased region" description="Low complexity" evidence="1">
    <location>
        <begin position="258"/>
        <end position="281"/>
    </location>
</feature>
<evidence type="ECO:0000313" key="2">
    <source>
        <dbReference type="EMBL" id="KAK4282656.1"/>
    </source>
</evidence>
<evidence type="ECO:0000313" key="3">
    <source>
        <dbReference type="Proteomes" id="UP001293593"/>
    </source>
</evidence>
<dbReference type="Proteomes" id="UP001293593">
    <property type="component" value="Unassembled WGS sequence"/>
</dbReference>
<feature type="region of interest" description="Disordered" evidence="1">
    <location>
        <begin position="219"/>
        <end position="361"/>
    </location>
</feature>
<dbReference type="EMBL" id="JAWXYG010000002">
    <property type="protein sequence ID" value="KAK4282656.1"/>
    <property type="molecule type" value="Genomic_DNA"/>
</dbReference>
<protein>
    <submittedName>
        <fullName evidence="2">Uncharacterized protein</fullName>
    </submittedName>
</protein>
<name>A0AAE1N4K9_9FABA</name>
<evidence type="ECO:0000256" key="1">
    <source>
        <dbReference type="SAM" id="MobiDB-lite"/>
    </source>
</evidence>
<feature type="compositionally biased region" description="Polar residues" evidence="1">
    <location>
        <begin position="304"/>
        <end position="319"/>
    </location>
</feature>
<dbReference type="PANTHER" id="PTHR45521:SF2">
    <property type="entry name" value="TRANSDUCIN_WD40 REPEAT-LIKE SUPERFAMILY PROTEIN"/>
    <property type="match status" value="1"/>
</dbReference>
<dbReference type="AlphaFoldDB" id="A0AAE1N4K9"/>
<dbReference type="InterPro" id="IPR053290">
    <property type="entry name" value="TSET_complex_member"/>
</dbReference>
<accession>A0AAE1N4K9</accession>
<dbReference type="Gene3D" id="1.25.40.470">
    <property type="match status" value="1"/>
</dbReference>
<reference evidence="2" key="1">
    <citation type="submission" date="2023-10" db="EMBL/GenBank/DDBJ databases">
        <title>Chromosome-level genome of the transformable northern wattle, Acacia crassicarpa.</title>
        <authorList>
            <person name="Massaro I."/>
            <person name="Sinha N.R."/>
            <person name="Poethig S."/>
            <person name="Leichty A.R."/>
        </authorList>
    </citation>
    <scope>NUCLEOTIDE SEQUENCE</scope>
    <source>
        <strain evidence="2">Acra3RX</strain>
        <tissue evidence="2">Leaf</tissue>
    </source>
</reference>